<evidence type="ECO:0000259" key="1">
    <source>
        <dbReference type="Pfam" id="PF00646"/>
    </source>
</evidence>
<dbReference type="InterPro" id="IPR050796">
    <property type="entry name" value="SCF_F-box_component"/>
</dbReference>
<proteinExistence type="predicted"/>
<dbReference type="PANTHER" id="PTHR31672">
    <property type="entry name" value="BNACNNG10540D PROTEIN"/>
    <property type="match status" value="1"/>
</dbReference>
<dbReference type="Gene3D" id="1.20.1280.50">
    <property type="match status" value="1"/>
</dbReference>
<dbReference type="CDD" id="cd09917">
    <property type="entry name" value="F-box_SF"/>
    <property type="match status" value="1"/>
</dbReference>
<sequence>METDRNEIFKKQTTINEVLALINGLSDNMLQVVMKIRLAHFPDEIMWKIFLKADHKTIGRCRSLNKSWNFWLKCPDFLKEHWAENKWRRRSIILGVDNPPGDGNSQWFYDSDLDSRDQVQLNIPININQGMYTMVGSDHGILCMRISQAGHHWNPLTRKREYVFDEAKKHFNYRVCVYAFGFPAESTNYQIVHVYKRNYEDVEMRWTLYDQTEGGWSKPKKFSTDASKLGPTYVIENGVFH</sequence>
<evidence type="ECO:0000313" key="3">
    <source>
        <dbReference type="Proteomes" id="UP001341840"/>
    </source>
</evidence>
<keyword evidence="3" id="KW-1185">Reference proteome</keyword>
<accession>A0ABU6QAP5</accession>
<dbReference type="PANTHER" id="PTHR31672:SF13">
    <property type="entry name" value="F-BOX PROTEIN CPR30-LIKE"/>
    <property type="match status" value="1"/>
</dbReference>
<dbReference type="EMBL" id="JASCZI010000118">
    <property type="protein sequence ID" value="MED6108969.1"/>
    <property type="molecule type" value="Genomic_DNA"/>
</dbReference>
<dbReference type="Pfam" id="PF00646">
    <property type="entry name" value="F-box"/>
    <property type="match status" value="1"/>
</dbReference>
<dbReference type="SUPFAM" id="SSF81383">
    <property type="entry name" value="F-box domain"/>
    <property type="match status" value="1"/>
</dbReference>
<protein>
    <recommendedName>
        <fullName evidence="1">F-box domain-containing protein</fullName>
    </recommendedName>
</protein>
<dbReference type="Proteomes" id="UP001341840">
    <property type="component" value="Unassembled WGS sequence"/>
</dbReference>
<evidence type="ECO:0000313" key="2">
    <source>
        <dbReference type="EMBL" id="MED6108969.1"/>
    </source>
</evidence>
<dbReference type="InterPro" id="IPR001810">
    <property type="entry name" value="F-box_dom"/>
</dbReference>
<gene>
    <name evidence="2" type="ORF">PIB30_029194</name>
</gene>
<name>A0ABU6QAP5_9FABA</name>
<reference evidence="2 3" key="1">
    <citation type="journal article" date="2023" name="Plants (Basel)">
        <title>Bridging the Gap: Combining Genomics and Transcriptomics Approaches to Understand Stylosanthes scabra, an Orphan Legume from the Brazilian Caatinga.</title>
        <authorList>
            <person name="Ferreira-Neto J.R.C."/>
            <person name="da Silva M.D."/>
            <person name="Binneck E."/>
            <person name="de Melo N.F."/>
            <person name="da Silva R.H."/>
            <person name="de Melo A.L.T.M."/>
            <person name="Pandolfi V."/>
            <person name="Bustamante F.O."/>
            <person name="Brasileiro-Vidal A.C."/>
            <person name="Benko-Iseppon A.M."/>
        </authorList>
    </citation>
    <scope>NUCLEOTIDE SEQUENCE [LARGE SCALE GENOMIC DNA]</scope>
    <source>
        <tissue evidence="2">Leaves</tissue>
    </source>
</reference>
<comment type="caution">
    <text evidence="2">The sequence shown here is derived from an EMBL/GenBank/DDBJ whole genome shotgun (WGS) entry which is preliminary data.</text>
</comment>
<dbReference type="InterPro" id="IPR036047">
    <property type="entry name" value="F-box-like_dom_sf"/>
</dbReference>
<feature type="domain" description="F-box" evidence="1">
    <location>
        <begin position="40"/>
        <end position="78"/>
    </location>
</feature>
<organism evidence="2 3">
    <name type="scientific">Stylosanthes scabra</name>
    <dbReference type="NCBI Taxonomy" id="79078"/>
    <lineage>
        <taxon>Eukaryota</taxon>
        <taxon>Viridiplantae</taxon>
        <taxon>Streptophyta</taxon>
        <taxon>Embryophyta</taxon>
        <taxon>Tracheophyta</taxon>
        <taxon>Spermatophyta</taxon>
        <taxon>Magnoliopsida</taxon>
        <taxon>eudicotyledons</taxon>
        <taxon>Gunneridae</taxon>
        <taxon>Pentapetalae</taxon>
        <taxon>rosids</taxon>
        <taxon>fabids</taxon>
        <taxon>Fabales</taxon>
        <taxon>Fabaceae</taxon>
        <taxon>Papilionoideae</taxon>
        <taxon>50 kb inversion clade</taxon>
        <taxon>dalbergioids sensu lato</taxon>
        <taxon>Dalbergieae</taxon>
        <taxon>Pterocarpus clade</taxon>
        <taxon>Stylosanthes</taxon>
    </lineage>
</organism>